<evidence type="ECO:0000256" key="1">
    <source>
        <dbReference type="SAM" id="MobiDB-lite"/>
    </source>
</evidence>
<evidence type="ECO:0000313" key="2">
    <source>
        <dbReference type="EMBL" id="GJS66912.1"/>
    </source>
</evidence>
<dbReference type="Proteomes" id="UP001151760">
    <property type="component" value="Unassembled WGS sequence"/>
</dbReference>
<dbReference type="EMBL" id="BQNB010009682">
    <property type="protein sequence ID" value="GJS66912.1"/>
    <property type="molecule type" value="Genomic_DNA"/>
</dbReference>
<gene>
    <name evidence="2" type="ORF">Tco_0681476</name>
</gene>
<proteinExistence type="predicted"/>
<protein>
    <submittedName>
        <fullName evidence="2">Uncharacterized protein</fullName>
    </submittedName>
</protein>
<reference evidence="2" key="1">
    <citation type="journal article" date="2022" name="Int. J. Mol. Sci.">
        <title>Draft Genome of Tanacetum Coccineum: Genomic Comparison of Closely Related Tanacetum-Family Plants.</title>
        <authorList>
            <person name="Yamashiro T."/>
            <person name="Shiraishi A."/>
            <person name="Nakayama K."/>
            <person name="Satake H."/>
        </authorList>
    </citation>
    <scope>NUCLEOTIDE SEQUENCE</scope>
</reference>
<comment type="caution">
    <text evidence="2">The sequence shown here is derived from an EMBL/GenBank/DDBJ whole genome shotgun (WGS) entry which is preliminary data.</text>
</comment>
<accession>A0ABQ4XQ40</accession>
<organism evidence="2 3">
    <name type="scientific">Tanacetum coccineum</name>
    <dbReference type="NCBI Taxonomy" id="301880"/>
    <lineage>
        <taxon>Eukaryota</taxon>
        <taxon>Viridiplantae</taxon>
        <taxon>Streptophyta</taxon>
        <taxon>Embryophyta</taxon>
        <taxon>Tracheophyta</taxon>
        <taxon>Spermatophyta</taxon>
        <taxon>Magnoliopsida</taxon>
        <taxon>eudicotyledons</taxon>
        <taxon>Gunneridae</taxon>
        <taxon>Pentapetalae</taxon>
        <taxon>asterids</taxon>
        <taxon>campanulids</taxon>
        <taxon>Asterales</taxon>
        <taxon>Asteraceae</taxon>
        <taxon>Asteroideae</taxon>
        <taxon>Anthemideae</taxon>
        <taxon>Anthemidinae</taxon>
        <taxon>Tanacetum</taxon>
    </lineage>
</organism>
<evidence type="ECO:0000313" key="3">
    <source>
        <dbReference type="Proteomes" id="UP001151760"/>
    </source>
</evidence>
<feature type="compositionally biased region" description="Polar residues" evidence="1">
    <location>
        <begin position="182"/>
        <end position="191"/>
    </location>
</feature>
<name>A0ABQ4XQ40_9ASTR</name>
<feature type="compositionally biased region" description="Low complexity" evidence="1">
    <location>
        <begin position="195"/>
        <end position="208"/>
    </location>
</feature>
<keyword evidence="3" id="KW-1185">Reference proteome</keyword>
<reference evidence="2" key="2">
    <citation type="submission" date="2022-01" db="EMBL/GenBank/DDBJ databases">
        <authorList>
            <person name="Yamashiro T."/>
            <person name="Shiraishi A."/>
            <person name="Satake H."/>
            <person name="Nakayama K."/>
        </authorList>
    </citation>
    <scope>NUCLEOTIDE SEQUENCE</scope>
</reference>
<sequence length="208" mass="23082">MYIWFPEPVFTGVLSVDDEVVIRNPATTPFLSEEVVRRVLALPTPHITSLSILSSPLSRYLSAITYTTTPQFIPLLMLSCTAPCRYSPGPGYEVGESSAAGTARQVGPTTASADFMDLLIQDEIIYSQLDDDGYDRALLRARVNMLESDRPFHTHSEGILLRTTIMTQQSEVRGVKREAVQRRTNQTQQDLLWNPASMSLPEEASSSS</sequence>
<feature type="region of interest" description="Disordered" evidence="1">
    <location>
        <begin position="172"/>
        <end position="208"/>
    </location>
</feature>